<dbReference type="PANTHER" id="PTHR11803:SF39">
    <property type="entry name" value="2-IMINOBUTANOATE_2-IMINOPROPANOATE DEAMINASE"/>
    <property type="match status" value="1"/>
</dbReference>
<keyword evidence="2" id="KW-1185">Reference proteome</keyword>
<dbReference type="InterPro" id="IPR006175">
    <property type="entry name" value="YjgF/YER057c/UK114"/>
</dbReference>
<dbReference type="RefSeq" id="WP_163480921.1">
    <property type="nucleotide sequence ID" value="NZ_JAAGWF010000008.1"/>
</dbReference>
<reference evidence="1 2" key="1">
    <citation type="submission" date="2020-02" db="EMBL/GenBank/DDBJ databases">
        <title>Geodermatophilus sabuli CPCC 205279 I12A-02694.</title>
        <authorList>
            <person name="Jiang Z."/>
        </authorList>
    </citation>
    <scope>NUCLEOTIDE SEQUENCE [LARGE SCALE GENOMIC DNA]</scope>
    <source>
        <strain evidence="1 2">I12A-02694</strain>
    </source>
</reference>
<dbReference type="PANTHER" id="PTHR11803">
    <property type="entry name" value="2-IMINOBUTANOATE/2-IMINOPROPANOATE DEAMINASE RIDA"/>
    <property type="match status" value="1"/>
</dbReference>
<comment type="caution">
    <text evidence="1">The sequence shown here is derived from an EMBL/GenBank/DDBJ whole genome shotgun (WGS) entry which is preliminary data.</text>
</comment>
<dbReference type="EMBL" id="JAAGWF010000008">
    <property type="protein sequence ID" value="NEK57741.1"/>
    <property type="molecule type" value="Genomic_DNA"/>
</dbReference>
<dbReference type="GO" id="GO:0019239">
    <property type="term" value="F:deaminase activity"/>
    <property type="evidence" value="ECO:0007669"/>
    <property type="project" value="TreeGrafter"/>
</dbReference>
<evidence type="ECO:0000313" key="1">
    <source>
        <dbReference type="EMBL" id="NEK57741.1"/>
    </source>
</evidence>
<dbReference type="Gene3D" id="3.30.1330.40">
    <property type="entry name" value="RutC-like"/>
    <property type="match status" value="1"/>
</dbReference>
<accession>A0A7K3VYM9</accession>
<dbReference type="Pfam" id="PF01042">
    <property type="entry name" value="Ribonuc_L-PSP"/>
    <property type="match status" value="1"/>
</dbReference>
<dbReference type="InterPro" id="IPR035959">
    <property type="entry name" value="RutC-like_sf"/>
</dbReference>
<evidence type="ECO:0000313" key="2">
    <source>
        <dbReference type="Proteomes" id="UP000470246"/>
    </source>
</evidence>
<dbReference type="CDD" id="cd00448">
    <property type="entry name" value="YjgF_YER057c_UK114_family"/>
    <property type="match status" value="1"/>
</dbReference>
<organism evidence="1 2">
    <name type="scientific">Geodermatophilus sabuli</name>
    <dbReference type="NCBI Taxonomy" id="1564158"/>
    <lineage>
        <taxon>Bacteria</taxon>
        <taxon>Bacillati</taxon>
        <taxon>Actinomycetota</taxon>
        <taxon>Actinomycetes</taxon>
        <taxon>Geodermatophilales</taxon>
        <taxon>Geodermatophilaceae</taxon>
        <taxon>Geodermatophilus</taxon>
    </lineage>
</organism>
<sequence length="130" mass="13192">MRQEIRAEALHPPIGHYTDAVRFGDLLFLSGCGPTDERLEVVGGADAGAQARQVYANLGTVLAAAGAGPEDVLSVTTYLTDPADAAAVDGAKRDFFGGTRTASATVVVADLVVPGAKVEVQAVAGVPSGR</sequence>
<gene>
    <name evidence="1" type="ORF">GCU56_07635</name>
</gene>
<dbReference type="Proteomes" id="UP000470246">
    <property type="component" value="Unassembled WGS sequence"/>
</dbReference>
<dbReference type="SUPFAM" id="SSF55298">
    <property type="entry name" value="YjgF-like"/>
    <property type="match status" value="1"/>
</dbReference>
<proteinExistence type="predicted"/>
<dbReference type="GO" id="GO:0005829">
    <property type="term" value="C:cytosol"/>
    <property type="evidence" value="ECO:0007669"/>
    <property type="project" value="TreeGrafter"/>
</dbReference>
<protein>
    <submittedName>
        <fullName evidence="1">RidA family protein</fullName>
    </submittedName>
</protein>
<dbReference type="AlphaFoldDB" id="A0A7K3VYM9"/>
<name>A0A7K3VYM9_9ACTN</name>